<dbReference type="InterPro" id="IPR018929">
    <property type="entry name" value="DUF2510"/>
</dbReference>
<comment type="caution">
    <text evidence="3">The sequence shown here is derived from an EMBL/GenBank/DDBJ whole genome shotgun (WGS) entry which is preliminary data.</text>
</comment>
<sequence length="247" mass="27636">MWILTQAGWYADPYGGGGHRWWDGTRWTEHVNATPAQPVQQVQPQQPQPVQPQQGQPQGQQGPVLHKTRYGVELHADSHAITWDGTTIELAKAEFVGYTAVQTRMRGPLNIGSVHTSTDYHFEIGFFPVNEAPGIAFEETGLRANTPPSDWQFLVDLSRTYVEPRLLRQFLAAVEAGQTVDVGKVRINRNGFVGGNVSRGWDGIEGVTFDKGWYFVHARGAAKPILRVPQQNQNVMLLPRIFDALKR</sequence>
<feature type="region of interest" description="Disordered" evidence="1">
    <location>
        <begin position="36"/>
        <end position="63"/>
    </location>
</feature>
<dbReference type="AlphaFoldDB" id="A0A6L3VSP0"/>
<evidence type="ECO:0000259" key="2">
    <source>
        <dbReference type="Pfam" id="PF10708"/>
    </source>
</evidence>
<evidence type="ECO:0000256" key="1">
    <source>
        <dbReference type="SAM" id="MobiDB-lite"/>
    </source>
</evidence>
<dbReference type="Proteomes" id="UP000483004">
    <property type="component" value="Unassembled WGS sequence"/>
</dbReference>
<dbReference type="Pfam" id="PF10708">
    <property type="entry name" value="DUF2510"/>
    <property type="match status" value="1"/>
</dbReference>
<dbReference type="EMBL" id="WBMR01000094">
    <property type="protein sequence ID" value="KAB2374365.1"/>
    <property type="molecule type" value="Genomic_DNA"/>
</dbReference>
<evidence type="ECO:0000313" key="4">
    <source>
        <dbReference type="Proteomes" id="UP000483004"/>
    </source>
</evidence>
<keyword evidence="4" id="KW-1185">Reference proteome</keyword>
<proteinExistence type="predicted"/>
<feature type="domain" description="DUF2510" evidence="2">
    <location>
        <begin position="7"/>
        <end position="39"/>
    </location>
</feature>
<evidence type="ECO:0000313" key="3">
    <source>
        <dbReference type="EMBL" id="KAB2374365.1"/>
    </source>
</evidence>
<organism evidence="3 4">
    <name type="scientific">Actinomadura montaniterrae</name>
    <dbReference type="NCBI Taxonomy" id="1803903"/>
    <lineage>
        <taxon>Bacteria</taxon>
        <taxon>Bacillati</taxon>
        <taxon>Actinomycetota</taxon>
        <taxon>Actinomycetes</taxon>
        <taxon>Streptosporangiales</taxon>
        <taxon>Thermomonosporaceae</taxon>
        <taxon>Actinomadura</taxon>
    </lineage>
</organism>
<accession>A0A6L3VSP0</accession>
<dbReference type="OrthoDB" id="3466783at2"/>
<name>A0A6L3VSP0_9ACTN</name>
<reference evidence="3 4" key="1">
    <citation type="submission" date="2019-09" db="EMBL/GenBank/DDBJ databases">
        <title>Actinomadura physcomitrii sp. nov., a novel actinomycete isolated from moss [Physcomitrium sphaericum (Ludw) Fuernr].</title>
        <authorList>
            <person name="Liu C."/>
            <person name="Zhuang X."/>
        </authorList>
    </citation>
    <scope>NUCLEOTIDE SEQUENCE [LARGE SCALE GENOMIC DNA]</scope>
    <source>
        <strain evidence="3 4">CYP1-1B</strain>
    </source>
</reference>
<gene>
    <name evidence="3" type="ORF">F9B16_27705</name>
</gene>
<feature type="compositionally biased region" description="Low complexity" evidence="1">
    <location>
        <begin position="51"/>
        <end position="63"/>
    </location>
</feature>
<protein>
    <submittedName>
        <fullName evidence="3">DUF2510 domain-containing protein</fullName>
    </submittedName>
</protein>